<evidence type="ECO:0000313" key="5">
    <source>
        <dbReference type="Proteomes" id="UP000765509"/>
    </source>
</evidence>
<accession>A0A9Q3PRR6</accession>
<dbReference type="GO" id="GO:0006397">
    <property type="term" value="P:mRNA processing"/>
    <property type="evidence" value="ECO:0007669"/>
    <property type="project" value="UniProtKB-KW"/>
</dbReference>
<keyword evidence="1" id="KW-0507">mRNA processing</keyword>
<dbReference type="GO" id="GO:0003676">
    <property type="term" value="F:nucleic acid binding"/>
    <property type="evidence" value="ECO:0007669"/>
    <property type="project" value="InterPro"/>
</dbReference>
<dbReference type="Pfam" id="PF00098">
    <property type="entry name" value="zf-CCHC"/>
    <property type="match status" value="1"/>
</dbReference>
<comment type="caution">
    <text evidence="4">The sequence shown here is derived from an EMBL/GenBank/DDBJ whole genome shotgun (WGS) entry which is preliminary data.</text>
</comment>
<protein>
    <recommendedName>
        <fullName evidence="3">CCHC-type domain-containing protein</fullName>
    </recommendedName>
</protein>
<keyword evidence="2" id="KW-0863">Zinc-finger</keyword>
<reference evidence="4" key="1">
    <citation type="submission" date="2021-03" db="EMBL/GenBank/DDBJ databases">
        <title>Draft genome sequence of rust myrtle Austropuccinia psidii MF-1, a brazilian biotype.</title>
        <authorList>
            <person name="Quecine M.C."/>
            <person name="Pachon D.M.R."/>
            <person name="Bonatelli M.L."/>
            <person name="Correr F.H."/>
            <person name="Franceschini L.M."/>
            <person name="Leite T.F."/>
            <person name="Margarido G.R.A."/>
            <person name="Almeida C.A."/>
            <person name="Ferrarezi J.A."/>
            <person name="Labate C.A."/>
        </authorList>
    </citation>
    <scope>NUCLEOTIDE SEQUENCE</scope>
    <source>
        <strain evidence="4">MF-1</strain>
    </source>
</reference>
<evidence type="ECO:0000259" key="3">
    <source>
        <dbReference type="PROSITE" id="PS50158"/>
    </source>
</evidence>
<dbReference type="InterPro" id="IPR001878">
    <property type="entry name" value="Znf_CCHC"/>
</dbReference>
<name>A0A9Q3PRR6_9BASI</name>
<dbReference type="AlphaFoldDB" id="A0A9Q3PRR6"/>
<dbReference type="SUPFAM" id="SSF57756">
    <property type="entry name" value="Retrovirus zinc finger-like domains"/>
    <property type="match status" value="1"/>
</dbReference>
<organism evidence="4 5">
    <name type="scientific">Austropuccinia psidii MF-1</name>
    <dbReference type="NCBI Taxonomy" id="1389203"/>
    <lineage>
        <taxon>Eukaryota</taxon>
        <taxon>Fungi</taxon>
        <taxon>Dikarya</taxon>
        <taxon>Basidiomycota</taxon>
        <taxon>Pucciniomycotina</taxon>
        <taxon>Pucciniomycetes</taxon>
        <taxon>Pucciniales</taxon>
        <taxon>Sphaerophragmiaceae</taxon>
        <taxon>Austropuccinia</taxon>
    </lineage>
</organism>
<keyword evidence="5" id="KW-1185">Reference proteome</keyword>
<dbReference type="SMART" id="SM00343">
    <property type="entry name" value="ZnF_C2HC"/>
    <property type="match status" value="1"/>
</dbReference>
<evidence type="ECO:0000256" key="1">
    <source>
        <dbReference type="ARBA" id="ARBA00022664"/>
    </source>
</evidence>
<evidence type="ECO:0000256" key="2">
    <source>
        <dbReference type="PROSITE-ProRule" id="PRU00047"/>
    </source>
</evidence>
<dbReference type="PROSITE" id="PS50158">
    <property type="entry name" value="ZF_CCHC"/>
    <property type="match status" value="1"/>
</dbReference>
<keyword evidence="2" id="KW-0862">Zinc</keyword>
<dbReference type="EMBL" id="AVOT02087159">
    <property type="protein sequence ID" value="MBW0570920.1"/>
    <property type="molecule type" value="Genomic_DNA"/>
</dbReference>
<dbReference type="InterPro" id="IPR036875">
    <property type="entry name" value="Znf_CCHC_sf"/>
</dbReference>
<feature type="domain" description="CCHC-type" evidence="3">
    <location>
        <begin position="83"/>
        <end position="96"/>
    </location>
</feature>
<dbReference type="Proteomes" id="UP000765509">
    <property type="component" value="Unassembled WGS sequence"/>
</dbReference>
<proteinExistence type="predicted"/>
<dbReference type="Gene3D" id="4.10.60.10">
    <property type="entry name" value="Zinc finger, CCHC-type"/>
    <property type="match status" value="1"/>
</dbReference>
<keyword evidence="2" id="KW-0479">Metal-binding</keyword>
<sequence>MVHMTILKKHGLDRGHSLRRIFIEPCSTEEYIGALEDIVTRTKIGRTWKKLNIKSHNKPFLKKYKSIKPFKTNTSNTNEKINCHKCGGIGHLAKNCLKKTKINEIVETKDPNDKEDKSDSEEDTE</sequence>
<dbReference type="GO" id="GO:0008270">
    <property type="term" value="F:zinc ion binding"/>
    <property type="evidence" value="ECO:0007669"/>
    <property type="project" value="UniProtKB-KW"/>
</dbReference>
<evidence type="ECO:0000313" key="4">
    <source>
        <dbReference type="EMBL" id="MBW0570920.1"/>
    </source>
</evidence>
<gene>
    <name evidence="4" type="ORF">O181_110635</name>
</gene>